<evidence type="ECO:0000256" key="8">
    <source>
        <dbReference type="ARBA" id="ARBA00022737"/>
    </source>
</evidence>
<dbReference type="PROSITE" id="PS00678">
    <property type="entry name" value="WD_REPEATS_1"/>
    <property type="match status" value="1"/>
</dbReference>
<gene>
    <name evidence="15" type="ORF">A9F13_01g06996</name>
</gene>
<feature type="compositionally biased region" description="Polar residues" evidence="13">
    <location>
        <begin position="455"/>
        <end position="471"/>
    </location>
</feature>
<dbReference type="PROSITE" id="PS50089">
    <property type="entry name" value="ZF_RING_2"/>
    <property type="match status" value="1"/>
</dbReference>
<evidence type="ECO:0000256" key="12">
    <source>
        <dbReference type="PROSITE-ProRule" id="PRU00221"/>
    </source>
</evidence>
<dbReference type="SUPFAM" id="SSF50978">
    <property type="entry name" value="WD40 repeat-like"/>
    <property type="match status" value="1"/>
</dbReference>
<dbReference type="Proteomes" id="UP000195602">
    <property type="component" value="Unassembled WGS sequence"/>
</dbReference>
<dbReference type="EMBL" id="LYUB02000001">
    <property type="protein sequence ID" value="OVF11220.1"/>
    <property type="molecule type" value="Genomic_DNA"/>
</dbReference>
<dbReference type="PROSITE" id="PS50082">
    <property type="entry name" value="WD_REPEATS_2"/>
    <property type="match status" value="2"/>
</dbReference>
<evidence type="ECO:0000256" key="1">
    <source>
        <dbReference type="ARBA" id="ARBA00002738"/>
    </source>
</evidence>
<evidence type="ECO:0000256" key="11">
    <source>
        <dbReference type="PROSITE-ProRule" id="PRU00175"/>
    </source>
</evidence>
<dbReference type="KEGG" id="clus:A9F13_01g06996"/>
<feature type="region of interest" description="Disordered" evidence="13">
    <location>
        <begin position="678"/>
        <end position="808"/>
    </location>
</feature>
<dbReference type="InterPro" id="IPR015943">
    <property type="entry name" value="WD40/YVTN_repeat-like_dom_sf"/>
</dbReference>
<accession>A0AA91Q556</accession>
<evidence type="ECO:0000256" key="6">
    <source>
        <dbReference type="ARBA" id="ARBA00022574"/>
    </source>
</evidence>
<dbReference type="SMART" id="SM00320">
    <property type="entry name" value="WD40"/>
    <property type="match status" value="4"/>
</dbReference>
<dbReference type="AlphaFoldDB" id="A0AA91Q556"/>
<evidence type="ECO:0000256" key="10">
    <source>
        <dbReference type="ARBA" id="ARBA00022833"/>
    </source>
</evidence>
<proteinExistence type="inferred from homology"/>
<dbReference type="GO" id="GO:0005774">
    <property type="term" value="C:vacuolar membrane"/>
    <property type="evidence" value="ECO:0007669"/>
    <property type="project" value="TreeGrafter"/>
</dbReference>
<keyword evidence="10" id="KW-0862">Zinc</keyword>
<dbReference type="InterPro" id="IPR001841">
    <property type="entry name" value="Znf_RING"/>
</dbReference>
<protein>
    <recommendedName>
        <fullName evidence="4">Restriction of telomere capping protein 1</fullName>
    </recommendedName>
</protein>
<dbReference type="GO" id="GO:0061700">
    <property type="term" value="C:GATOR2 complex"/>
    <property type="evidence" value="ECO:0007669"/>
    <property type="project" value="TreeGrafter"/>
</dbReference>
<dbReference type="GO" id="GO:1904263">
    <property type="term" value="P:positive regulation of TORC1 signaling"/>
    <property type="evidence" value="ECO:0007669"/>
    <property type="project" value="TreeGrafter"/>
</dbReference>
<evidence type="ECO:0000256" key="3">
    <source>
        <dbReference type="ARBA" id="ARBA00008863"/>
    </source>
</evidence>
<keyword evidence="5" id="KW-0926">Vacuole</keyword>
<feature type="region of interest" description="Disordered" evidence="13">
    <location>
        <begin position="421"/>
        <end position="529"/>
    </location>
</feature>
<feature type="compositionally biased region" description="Low complexity" evidence="13">
    <location>
        <begin position="890"/>
        <end position="909"/>
    </location>
</feature>
<keyword evidence="7" id="KW-0479">Metal-binding</keyword>
<feature type="domain" description="RING-type" evidence="14">
    <location>
        <begin position="1110"/>
        <end position="1150"/>
    </location>
</feature>
<feature type="repeat" description="WD" evidence="12">
    <location>
        <begin position="231"/>
        <end position="262"/>
    </location>
</feature>
<name>A0AA91Q556_CLALS</name>
<dbReference type="Pfam" id="PF00400">
    <property type="entry name" value="WD40"/>
    <property type="match status" value="2"/>
</dbReference>
<feature type="compositionally biased region" description="Basic and acidic residues" evidence="13">
    <location>
        <begin position="425"/>
        <end position="452"/>
    </location>
</feature>
<evidence type="ECO:0000256" key="4">
    <source>
        <dbReference type="ARBA" id="ARBA00015098"/>
    </source>
</evidence>
<comment type="similarity">
    <text evidence="3">Belongs to the WD repeat RTC1 family.</text>
</comment>
<feature type="compositionally biased region" description="Low complexity" evidence="13">
    <location>
        <begin position="505"/>
        <end position="526"/>
    </location>
</feature>
<feature type="region of interest" description="Disordered" evidence="13">
    <location>
        <begin position="837"/>
        <end position="909"/>
    </location>
</feature>
<reference evidence="15 16" key="1">
    <citation type="submission" date="2017-04" db="EMBL/GenBank/DDBJ databases">
        <title>Draft genome of the yeast Clavispora lusitaniae type strain CBS 6936.</title>
        <authorList>
            <person name="Durrens P."/>
            <person name="Klopp C."/>
            <person name="Biteau N."/>
            <person name="Fitton-Ouhabi V."/>
            <person name="Dementhon K."/>
            <person name="Accoceberry I."/>
            <person name="Sherman D.J."/>
            <person name="Noel T."/>
        </authorList>
    </citation>
    <scope>NUCLEOTIDE SEQUENCE [LARGE SCALE GENOMIC DNA]</scope>
    <source>
        <strain evidence="15 16">CBS 6936</strain>
    </source>
</reference>
<dbReference type="InterPro" id="IPR037590">
    <property type="entry name" value="WDR24"/>
</dbReference>
<feature type="compositionally biased region" description="Basic and acidic residues" evidence="13">
    <location>
        <begin position="681"/>
        <end position="702"/>
    </location>
</feature>
<keyword evidence="6 12" id="KW-0853">WD repeat</keyword>
<evidence type="ECO:0000256" key="7">
    <source>
        <dbReference type="ARBA" id="ARBA00022723"/>
    </source>
</evidence>
<dbReference type="GO" id="GO:0008270">
    <property type="term" value="F:zinc ion binding"/>
    <property type="evidence" value="ECO:0007669"/>
    <property type="project" value="UniProtKB-KW"/>
</dbReference>
<feature type="region of interest" description="Disordered" evidence="13">
    <location>
        <begin position="610"/>
        <end position="637"/>
    </location>
</feature>
<dbReference type="PANTHER" id="PTHR46200">
    <property type="entry name" value="GATOR COMPLEX PROTEIN WDR24"/>
    <property type="match status" value="1"/>
</dbReference>
<comment type="function">
    <text evidence="1">May be involved in a process influencing telomere capping.</text>
</comment>
<evidence type="ECO:0000313" key="15">
    <source>
        <dbReference type="EMBL" id="OVF11220.1"/>
    </source>
</evidence>
<feature type="compositionally biased region" description="Polar residues" evidence="13">
    <location>
        <begin position="750"/>
        <end position="765"/>
    </location>
</feature>
<keyword evidence="8" id="KW-0677">Repeat</keyword>
<feature type="compositionally biased region" description="Basic and acidic residues" evidence="13">
    <location>
        <begin position="735"/>
        <end position="746"/>
    </location>
</feature>
<evidence type="ECO:0000256" key="2">
    <source>
        <dbReference type="ARBA" id="ARBA00004116"/>
    </source>
</evidence>
<feature type="repeat" description="WD" evidence="12">
    <location>
        <begin position="123"/>
        <end position="157"/>
    </location>
</feature>
<evidence type="ECO:0000313" key="16">
    <source>
        <dbReference type="Proteomes" id="UP000195602"/>
    </source>
</evidence>
<keyword evidence="9 11" id="KW-0863">Zinc-finger</keyword>
<comment type="subcellular location">
    <subcellularLocation>
        <location evidence="2">Vacuole</location>
    </subcellularLocation>
</comment>
<sequence>MVSSLARYAFNIYGDTRPRERPRRLEYPCERELTCLSQLQRPGQPPVVILGGKNCLRMLALNADNTAVVADSSIVDSARTPQKLFSVNTLKCTSDLVACGLANGTVQVYQVTSGGKNRLAYKLQDHKRVVNSLDFVDDSVLVSGSQDGTVKVWDLRTFSPRPVMQLAASHHSDPVRSCQASAHCRVRGKTTVLSVHDSGALCKFDLRATAGVGAGVGAGAGAGALLPERKWTFHSGPALSLHIHPDAEYVLTGGRDRKICVWHYGEAGSHSVAPLSIVNTYGPVMKVRWCTVAAQDPVEPTLDLPDAPDPSCLYNYDFACSYLNDDATISVYNLRRRYIPKAVVTSPMRKPVQNFVWAASRTDRRLFSISKANVLVAHDLDVNDVDITRPLDNMPAVATAWRPGYANVSIVSQHKNDFELGDPVADSRDTSFDDTRDDLSHSRSTPPKERPPIVRQSTQFTVASLKSQSPVLHQRGMDSSVRDSSARAMDLSGRGLDLPPPVRPSLPRNPSQSTQGSQSSGAAHSKSLPHAPSPYVAALSVPIPLADDTVFDILAAEYHISVPDGFSLLDVCQMNARVAASVSRYRDCEIWRMLGVSLEQEFEEHQFDDPRFDGQFEDQHTDPQNASGSQHSEKDIDTKSVSSYLGNFVGSFNSNSTSTTNYGGPHRSDSATSMNKALFGSKEREGKEGKDIKHGKREKEIEQGLESPKELNPLSTRRKDSDSKANNADSSALDKPGDKSLDRSALDRSAPTSFRNKSLLQTSDGETPKDNNLSDEIHAYEPRNNLSTKVSLSTMSSQKSKAIDIKAPRRYSNNAMSASMSPEIFASSESPLKHIAKLSPSRSQTGHSWSIPSSSHDLDDENMPASVSGSLASSGYMGGPDSRSGITGTSFHSNPRSHPSFSSHRSSLTSGRSSFVTNRSGFYSSQVQPAPQLLEKVEEFSISSAEPKTSELTKAMRKKKFSYEELESSEANEKPWSLINLLEKAVIYARDQGDLVMCCTLILLFHDLFKKIFSNRILSDNACLECLALYVDTLRGKCLFTTAVNVVKEAPSSLNYKLAVYASKDVDMRYYCCWCEKLLVNETSKAKFGPNSENFGYWYCDSCSRRQSNCIYCGEPCRGLTVVVSLNCGHRGHFGCLQEWFLDEQSTGCPGGCEYVMD</sequence>
<evidence type="ECO:0000256" key="9">
    <source>
        <dbReference type="ARBA" id="ARBA00022771"/>
    </source>
</evidence>
<dbReference type="GO" id="GO:0016239">
    <property type="term" value="P:positive regulation of macroautophagy"/>
    <property type="evidence" value="ECO:0007669"/>
    <property type="project" value="TreeGrafter"/>
</dbReference>
<comment type="caution">
    <text evidence="15">The sequence shown here is derived from an EMBL/GenBank/DDBJ whole genome shotgun (WGS) entry which is preliminary data.</text>
</comment>
<feature type="compositionally biased region" description="Polar residues" evidence="13">
    <location>
        <begin position="784"/>
        <end position="800"/>
    </location>
</feature>
<dbReference type="InterPro" id="IPR019775">
    <property type="entry name" value="WD40_repeat_CS"/>
</dbReference>
<feature type="compositionally biased region" description="Basic and acidic residues" evidence="13">
    <location>
        <begin position="610"/>
        <end position="621"/>
    </location>
</feature>
<dbReference type="GO" id="GO:0005829">
    <property type="term" value="C:cytosol"/>
    <property type="evidence" value="ECO:0007669"/>
    <property type="project" value="TreeGrafter"/>
</dbReference>
<dbReference type="InterPro" id="IPR049566">
    <property type="entry name" value="WDR59_RTC1-like_RING_Znf"/>
</dbReference>
<dbReference type="InterPro" id="IPR001680">
    <property type="entry name" value="WD40_rpt"/>
</dbReference>
<dbReference type="PANTHER" id="PTHR46200:SF1">
    <property type="entry name" value="GATOR COMPLEX PROTEIN WDR24"/>
    <property type="match status" value="1"/>
</dbReference>
<organism evidence="15 16">
    <name type="scientific">Clavispora lusitaniae</name>
    <name type="common">Candida lusitaniae</name>
    <dbReference type="NCBI Taxonomy" id="36911"/>
    <lineage>
        <taxon>Eukaryota</taxon>
        <taxon>Fungi</taxon>
        <taxon>Dikarya</taxon>
        <taxon>Ascomycota</taxon>
        <taxon>Saccharomycotina</taxon>
        <taxon>Pichiomycetes</taxon>
        <taxon>Metschnikowiaceae</taxon>
        <taxon>Clavispora</taxon>
    </lineage>
</organism>
<evidence type="ECO:0000256" key="13">
    <source>
        <dbReference type="SAM" id="MobiDB-lite"/>
    </source>
</evidence>
<feature type="compositionally biased region" description="Polar residues" evidence="13">
    <location>
        <begin position="840"/>
        <end position="855"/>
    </location>
</feature>
<evidence type="ECO:0000256" key="5">
    <source>
        <dbReference type="ARBA" id="ARBA00022554"/>
    </source>
</evidence>
<dbReference type="PROSITE" id="PS50294">
    <property type="entry name" value="WD_REPEATS_REGION"/>
    <property type="match status" value="2"/>
</dbReference>
<dbReference type="Gene3D" id="2.130.10.10">
    <property type="entry name" value="YVTN repeat-like/Quinoprotein amine dehydrogenase"/>
    <property type="match status" value="2"/>
</dbReference>
<dbReference type="Pfam" id="PF17120">
    <property type="entry name" value="zf-RING_16"/>
    <property type="match status" value="1"/>
</dbReference>
<dbReference type="CDD" id="cd16488">
    <property type="entry name" value="mRING-H2-C3H3C2_Mio-like"/>
    <property type="match status" value="1"/>
</dbReference>
<evidence type="ECO:0000259" key="14">
    <source>
        <dbReference type="PROSITE" id="PS50089"/>
    </source>
</evidence>
<dbReference type="InterPro" id="IPR036322">
    <property type="entry name" value="WD40_repeat_dom_sf"/>
</dbReference>